<accession>X0XAU5</accession>
<comment type="caution">
    <text evidence="2">The sequence shown here is derived from an EMBL/GenBank/DDBJ whole genome shotgun (WGS) entry which is preliminary data.</text>
</comment>
<evidence type="ECO:0000313" key="2">
    <source>
        <dbReference type="EMBL" id="GAG33793.1"/>
    </source>
</evidence>
<feature type="region of interest" description="Disordered" evidence="1">
    <location>
        <begin position="119"/>
        <end position="138"/>
    </location>
</feature>
<organism evidence="2">
    <name type="scientific">marine sediment metagenome</name>
    <dbReference type="NCBI Taxonomy" id="412755"/>
    <lineage>
        <taxon>unclassified sequences</taxon>
        <taxon>metagenomes</taxon>
        <taxon>ecological metagenomes</taxon>
    </lineage>
</organism>
<gene>
    <name evidence="2" type="ORF">S01H1_68654</name>
</gene>
<feature type="non-terminal residue" evidence="2">
    <location>
        <position position="138"/>
    </location>
</feature>
<feature type="compositionally biased region" description="Pro residues" evidence="1">
    <location>
        <begin position="33"/>
        <end position="53"/>
    </location>
</feature>
<dbReference type="Gene3D" id="1.10.101.10">
    <property type="entry name" value="PGBD-like superfamily/PGBD"/>
    <property type="match status" value="1"/>
</dbReference>
<dbReference type="InterPro" id="IPR036366">
    <property type="entry name" value="PGBDSf"/>
</dbReference>
<proteinExistence type="predicted"/>
<evidence type="ECO:0000256" key="1">
    <source>
        <dbReference type="SAM" id="MobiDB-lite"/>
    </source>
</evidence>
<feature type="region of interest" description="Disordered" evidence="1">
    <location>
        <begin position="29"/>
        <end position="55"/>
    </location>
</feature>
<reference evidence="2" key="1">
    <citation type="journal article" date="2014" name="Front. Microbiol.">
        <title>High frequency of phylogenetically diverse reductive dehalogenase-homologous genes in deep subseafloor sedimentary metagenomes.</title>
        <authorList>
            <person name="Kawai M."/>
            <person name="Futagami T."/>
            <person name="Toyoda A."/>
            <person name="Takaki Y."/>
            <person name="Nishi S."/>
            <person name="Hori S."/>
            <person name="Arai W."/>
            <person name="Tsubouchi T."/>
            <person name="Morono Y."/>
            <person name="Uchiyama I."/>
            <person name="Ito T."/>
            <person name="Fujiyama A."/>
            <person name="Inagaki F."/>
            <person name="Takami H."/>
        </authorList>
    </citation>
    <scope>NUCLEOTIDE SEQUENCE</scope>
    <source>
        <strain evidence="2">Expedition CK06-06</strain>
    </source>
</reference>
<dbReference type="AlphaFoldDB" id="X0XAU5"/>
<dbReference type="EMBL" id="BARS01045530">
    <property type="protein sequence ID" value="GAG33793.1"/>
    <property type="molecule type" value="Genomic_DNA"/>
</dbReference>
<sequence>MAKNSAGILTLGALAGLGYLLLRPKSASAAEPVPAPSPGPAPAPEPEPEPIPDCGPGYVYDAVAGECVPTQVDVPPTPSGLLKRGSSGPKVVALQRKLCAFWRSLGPVNPQQFGAISWDEFDDGQYGPGTEASVADAQ</sequence>
<protein>
    <submittedName>
        <fullName evidence="2">Uncharacterized protein</fullName>
    </submittedName>
</protein>
<name>X0XAU5_9ZZZZ</name>